<proteinExistence type="predicted"/>
<name>A0ABU3SEG2_9HYPH</name>
<dbReference type="InterPro" id="IPR006311">
    <property type="entry name" value="TAT_signal"/>
</dbReference>
<gene>
    <name evidence="1" type="ORF">RKE40_25060</name>
</gene>
<dbReference type="RefSeq" id="WP_316020916.1">
    <property type="nucleotide sequence ID" value="NZ_JAWDID010000060.1"/>
</dbReference>
<organism evidence="1 2">
    <name type="scientific">Bosea rubneri</name>
    <dbReference type="NCBI Taxonomy" id="3075434"/>
    <lineage>
        <taxon>Bacteria</taxon>
        <taxon>Pseudomonadati</taxon>
        <taxon>Pseudomonadota</taxon>
        <taxon>Alphaproteobacteria</taxon>
        <taxon>Hyphomicrobiales</taxon>
        <taxon>Boseaceae</taxon>
        <taxon>Bosea</taxon>
    </lineage>
</organism>
<evidence type="ECO:0000313" key="2">
    <source>
        <dbReference type="Proteomes" id="UP001254257"/>
    </source>
</evidence>
<keyword evidence="2" id="KW-1185">Reference proteome</keyword>
<dbReference type="Proteomes" id="UP001254257">
    <property type="component" value="Unassembled WGS sequence"/>
</dbReference>
<accession>A0ABU3SEG2</accession>
<protein>
    <recommendedName>
        <fullName evidence="3">Tat pathway signal protein</fullName>
    </recommendedName>
</protein>
<dbReference type="EMBL" id="JAWDID010000060">
    <property type="protein sequence ID" value="MDU0343177.1"/>
    <property type="molecule type" value="Genomic_DNA"/>
</dbReference>
<dbReference type="PROSITE" id="PS51318">
    <property type="entry name" value="TAT"/>
    <property type="match status" value="1"/>
</dbReference>
<comment type="caution">
    <text evidence="1">The sequence shown here is derived from an EMBL/GenBank/DDBJ whole genome shotgun (WGS) entry which is preliminary data.</text>
</comment>
<reference evidence="1 2" key="1">
    <citation type="submission" date="2023-09" db="EMBL/GenBank/DDBJ databases">
        <title>Whole genome shotgun sequencing (WGS) of Bosea sp. ZW T0_25, isolated from stored onions (Allium cepa).</title>
        <authorList>
            <person name="Stoll D.A."/>
            <person name="Huch M."/>
        </authorList>
    </citation>
    <scope>NUCLEOTIDE SEQUENCE [LARGE SCALE GENOMIC DNA]</scope>
    <source>
        <strain evidence="1 2">ZW T0_25</strain>
    </source>
</reference>
<sequence length="258" mass="27698">MPNAHVAAAATGLPTATFSRRRMLLGLAAASSAAAVPVASAKAPAEDPELVRLGQRSAALALAYQTAVAEREAIVALWAPQWPTVPVEIRTRSKEGKVARGLQGEWPEPHIAYDVPETLRRRAAAMREPRQFRKGTSPLTIAKDAVLMEKAAAKVDALASLSELYCAERYRVWEASGIRPAQDKEGAAREDLLRHVAAIMERQPLTMAGVIVQAEALELLSAVPPLQRSAPSLVSLQTLPVWGEQLAANILRLARSAS</sequence>
<evidence type="ECO:0008006" key="3">
    <source>
        <dbReference type="Google" id="ProtNLM"/>
    </source>
</evidence>
<evidence type="ECO:0000313" key="1">
    <source>
        <dbReference type="EMBL" id="MDU0343177.1"/>
    </source>
</evidence>